<accession>A0A1H9RJ59</accession>
<feature type="transmembrane region" description="Helical" evidence="1">
    <location>
        <begin position="118"/>
        <end position="141"/>
    </location>
</feature>
<keyword evidence="1" id="KW-1133">Transmembrane helix</keyword>
<name>A0A1H9RJ59_9BACI</name>
<feature type="transmembrane region" description="Helical" evidence="1">
    <location>
        <begin position="92"/>
        <end position="112"/>
    </location>
</feature>
<evidence type="ECO:0000313" key="3">
    <source>
        <dbReference type="Proteomes" id="UP000199687"/>
    </source>
</evidence>
<keyword evidence="3" id="KW-1185">Reference proteome</keyword>
<evidence type="ECO:0000313" key="2">
    <source>
        <dbReference type="EMBL" id="SER72776.1"/>
    </source>
</evidence>
<organism evidence="2 3">
    <name type="scientific">Gracilibacillus ureilyticus</name>
    <dbReference type="NCBI Taxonomy" id="531814"/>
    <lineage>
        <taxon>Bacteria</taxon>
        <taxon>Bacillati</taxon>
        <taxon>Bacillota</taxon>
        <taxon>Bacilli</taxon>
        <taxon>Bacillales</taxon>
        <taxon>Bacillaceae</taxon>
        <taxon>Gracilibacillus</taxon>
    </lineage>
</organism>
<dbReference type="InterPro" id="IPR021354">
    <property type="entry name" value="DUF2975"/>
</dbReference>
<gene>
    <name evidence="2" type="ORF">SAMN04487944_1098</name>
</gene>
<reference evidence="2 3" key="1">
    <citation type="submission" date="2016-10" db="EMBL/GenBank/DDBJ databases">
        <authorList>
            <person name="de Groot N.N."/>
        </authorList>
    </citation>
    <scope>NUCLEOTIDE SEQUENCE [LARGE SCALE GENOMIC DNA]</scope>
    <source>
        <strain evidence="2 3">CGMCC 1.7727</strain>
    </source>
</reference>
<protein>
    <recommendedName>
        <fullName evidence="4">DUF2975 domain-containing protein</fullName>
    </recommendedName>
</protein>
<dbReference type="OrthoDB" id="1100174at2"/>
<feature type="transmembrane region" description="Helical" evidence="1">
    <location>
        <begin position="7"/>
        <end position="30"/>
    </location>
</feature>
<evidence type="ECO:0008006" key="4">
    <source>
        <dbReference type="Google" id="ProtNLM"/>
    </source>
</evidence>
<dbReference type="AlphaFoldDB" id="A0A1H9RJ59"/>
<keyword evidence="1" id="KW-0812">Transmembrane</keyword>
<dbReference type="RefSeq" id="WP_089740691.1">
    <property type="nucleotide sequence ID" value="NZ_FOGL01000009.1"/>
</dbReference>
<dbReference type="Pfam" id="PF11188">
    <property type="entry name" value="DUF2975"/>
    <property type="match status" value="1"/>
</dbReference>
<proteinExistence type="predicted"/>
<dbReference type="STRING" id="531814.SAMN04487944_1098"/>
<keyword evidence="1" id="KW-0472">Membrane</keyword>
<evidence type="ECO:0000256" key="1">
    <source>
        <dbReference type="SAM" id="Phobius"/>
    </source>
</evidence>
<dbReference type="Proteomes" id="UP000199687">
    <property type="component" value="Unassembled WGS sequence"/>
</dbReference>
<dbReference type="EMBL" id="FOGL01000009">
    <property type="protein sequence ID" value="SER72776.1"/>
    <property type="molecule type" value="Genomic_DNA"/>
</dbReference>
<sequence>MKPETLFLKIAVFIMAVPVLALCIFVIPVLTRGISEFIPAFSFWVKVASAGIYLSAVLYFLVLYQALRLLGYIDKNKAFSHLSVKALKNIKYYATTISILFLLTMPLVYAVAEKDDAPGLIIVGMVIALAPMVVAVFAAVLQKLLKNAINIKKENDLTV</sequence>
<feature type="transmembrane region" description="Helical" evidence="1">
    <location>
        <begin position="50"/>
        <end position="71"/>
    </location>
</feature>